<name>A0A090WYA2_9FLAO</name>
<evidence type="ECO:0008006" key="3">
    <source>
        <dbReference type="Google" id="ProtNLM"/>
    </source>
</evidence>
<gene>
    <name evidence="1" type="ORF">JCM19302_3635</name>
</gene>
<accession>A0A090WYA2</accession>
<dbReference type="Proteomes" id="UP000029646">
    <property type="component" value="Unassembled WGS sequence"/>
</dbReference>
<protein>
    <recommendedName>
        <fullName evidence="3">SnoaL-like domain-containing protein</fullName>
    </recommendedName>
</protein>
<organism evidence="1 2">
    <name type="scientific">Jejuia pallidilutea</name>
    <dbReference type="NCBI Taxonomy" id="504487"/>
    <lineage>
        <taxon>Bacteria</taxon>
        <taxon>Pseudomonadati</taxon>
        <taxon>Bacteroidota</taxon>
        <taxon>Flavobacteriia</taxon>
        <taxon>Flavobacteriales</taxon>
        <taxon>Flavobacteriaceae</taxon>
        <taxon>Jejuia</taxon>
    </lineage>
</organism>
<evidence type="ECO:0000313" key="2">
    <source>
        <dbReference type="Proteomes" id="UP000029646"/>
    </source>
</evidence>
<dbReference type="PROSITE" id="PS51257">
    <property type="entry name" value="PROKAR_LIPOPROTEIN"/>
    <property type="match status" value="1"/>
</dbReference>
<dbReference type="Gene3D" id="3.10.450.50">
    <property type="match status" value="1"/>
</dbReference>
<comment type="caution">
    <text evidence="1">The sequence shown here is derived from an EMBL/GenBank/DDBJ whole genome shotgun (WGS) entry which is preliminary data.</text>
</comment>
<sequence length="129" mass="14957">MKGITKYLIVVSLVCYSVTGCTEKKGDTFDAEHEKNEIIKMTGERFKRMMATDNPNEIAQIYTENTVEVPVYMPQNDEVLIGKEAIRGWGEKFFGKYRLTVGKPYKGLYDEWLLSLKWLYIDMSLEVIL</sequence>
<evidence type="ECO:0000313" key="1">
    <source>
        <dbReference type="EMBL" id="GAL72357.1"/>
    </source>
</evidence>
<dbReference type="EMBL" id="BBNS01000023">
    <property type="protein sequence ID" value="GAL72357.1"/>
    <property type="molecule type" value="Genomic_DNA"/>
</dbReference>
<proteinExistence type="predicted"/>
<dbReference type="AlphaFoldDB" id="A0A090WYA2"/>
<dbReference type="InterPro" id="IPR032710">
    <property type="entry name" value="NTF2-like_dom_sf"/>
</dbReference>
<reference evidence="1 2" key="1">
    <citation type="journal article" date="2014" name="Genome Announc.">
        <title>Draft Genome Sequence of Marine Flavobacterium Jejuia pallidilutea Strain 11shimoA1 and Pigmentation Mutants.</title>
        <authorList>
            <person name="Takatani N."/>
            <person name="Nakanishi M."/>
            <person name="Meirelles P."/>
            <person name="Mino S."/>
            <person name="Suda W."/>
            <person name="Oshima K."/>
            <person name="Hattori M."/>
            <person name="Ohkuma M."/>
            <person name="Hosokawa M."/>
            <person name="Miyashita K."/>
            <person name="Thompson F.L."/>
            <person name="Niwa A."/>
            <person name="Sawabe T."/>
            <person name="Sawabe T."/>
        </authorList>
    </citation>
    <scope>NUCLEOTIDE SEQUENCE [LARGE SCALE GENOMIC DNA]</scope>
    <source>
        <strain evidence="2">JCM19302</strain>
    </source>
</reference>
<dbReference type="RefSeq" id="WP_042249138.1">
    <property type="nucleotide sequence ID" value="NZ_BBNS01000023.1"/>
</dbReference>
<dbReference type="SUPFAM" id="SSF54427">
    <property type="entry name" value="NTF2-like"/>
    <property type="match status" value="1"/>
</dbReference>